<dbReference type="GO" id="GO:0051537">
    <property type="term" value="F:2 iron, 2 sulfur cluster binding"/>
    <property type="evidence" value="ECO:0007669"/>
    <property type="project" value="InterPro"/>
</dbReference>
<sequence length="339" mass="37530">MSFKIRVEPSGHEFTAQDEETILDAALRQGITLPYSCRNGSCGSCKGAVRAGNVEYGVYEDKALSAEERRTGQALFCQAVPRSDLVIVAREIAGAQDIAIRTLPARVVKMERVAPDVMVLSLKLPQNERLQYLAGQYIDILLKDGQRRSFSLAGAPHADEHLQLHIRHVPGGLFTGHVFTGMQEKELLRFRGPLGVFFLRADADRPIVFVAGGTGFAPVKGILEHAFAKGEARPLHLYWGVRARRDLYMHELAQSWAAAHGNFRYTPVLSDPLPEDRWGGRTGFVHEVVAADYPDLSGHEVYASGPPPMIEALKRVANERGLPADRLYFDSFEFAHATK</sequence>
<dbReference type="InterPro" id="IPR001433">
    <property type="entry name" value="OxRdtase_FAD/NAD-bd"/>
</dbReference>
<name>A0A1F6TTR9_9PROT</name>
<dbReference type="PROSITE" id="PS51085">
    <property type="entry name" value="2FE2S_FER_2"/>
    <property type="match status" value="1"/>
</dbReference>
<dbReference type="InterPro" id="IPR050415">
    <property type="entry name" value="MRET"/>
</dbReference>
<organism evidence="3 4">
    <name type="scientific">Candidatus Muproteobacteria bacterium RBG_16_65_34</name>
    <dbReference type="NCBI Taxonomy" id="1817760"/>
    <lineage>
        <taxon>Bacteria</taxon>
        <taxon>Pseudomonadati</taxon>
        <taxon>Pseudomonadota</taxon>
        <taxon>Candidatus Muproteobacteria</taxon>
    </lineage>
</organism>
<dbReference type="STRING" id="1817760.A2151_08505"/>
<dbReference type="PANTHER" id="PTHR47354">
    <property type="entry name" value="NADH OXIDOREDUCTASE HCR"/>
    <property type="match status" value="1"/>
</dbReference>
<dbReference type="SUPFAM" id="SSF54292">
    <property type="entry name" value="2Fe-2S ferredoxin-like"/>
    <property type="match status" value="1"/>
</dbReference>
<dbReference type="PRINTS" id="PR00410">
    <property type="entry name" value="PHEHYDRXLASE"/>
</dbReference>
<dbReference type="SUPFAM" id="SSF52343">
    <property type="entry name" value="Ferredoxin reductase-like, C-terminal NADP-linked domain"/>
    <property type="match status" value="1"/>
</dbReference>
<dbReference type="InterPro" id="IPR006058">
    <property type="entry name" value="2Fe2S_fd_BS"/>
</dbReference>
<dbReference type="Gene3D" id="3.40.50.80">
    <property type="entry name" value="Nucleotide-binding domain of ferredoxin-NADP reductase (FNR) module"/>
    <property type="match status" value="1"/>
</dbReference>
<dbReference type="SUPFAM" id="SSF63380">
    <property type="entry name" value="Riboflavin synthase domain-like"/>
    <property type="match status" value="1"/>
</dbReference>
<evidence type="ECO:0000313" key="3">
    <source>
        <dbReference type="EMBL" id="OGI48514.1"/>
    </source>
</evidence>
<dbReference type="CDD" id="cd06189">
    <property type="entry name" value="flavin_oxioreductase"/>
    <property type="match status" value="1"/>
</dbReference>
<dbReference type="InterPro" id="IPR008333">
    <property type="entry name" value="Cbr1-like_FAD-bd_dom"/>
</dbReference>
<dbReference type="InterPro" id="IPR039261">
    <property type="entry name" value="FNR_nucleotide-bd"/>
</dbReference>
<dbReference type="Gene3D" id="3.10.20.30">
    <property type="match status" value="1"/>
</dbReference>
<dbReference type="Pfam" id="PF00175">
    <property type="entry name" value="NAD_binding_1"/>
    <property type="match status" value="1"/>
</dbReference>
<evidence type="ECO:0000259" key="2">
    <source>
        <dbReference type="PROSITE" id="PS51384"/>
    </source>
</evidence>
<gene>
    <name evidence="3" type="ORF">A2151_08505</name>
</gene>
<dbReference type="AlphaFoldDB" id="A0A1F6TTR9"/>
<reference evidence="3 4" key="1">
    <citation type="journal article" date="2016" name="Nat. Commun.">
        <title>Thousands of microbial genomes shed light on interconnected biogeochemical processes in an aquifer system.</title>
        <authorList>
            <person name="Anantharaman K."/>
            <person name="Brown C.T."/>
            <person name="Hug L.A."/>
            <person name="Sharon I."/>
            <person name="Castelle C.J."/>
            <person name="Probst A.J."/>
            <person name="Thomas B.C."/>
            <person name="Singh A."/>
            <person name="Wilkins M.J."/>
            <person name="Karaoz U."/>
            <person name="Brodie E.L."/>
            <person name="Williams K.H."/>
            <person name="Hubbard S.S."/>
            <person name="Banfield J.F."/>
        </authorList>
    </citation>
    <scope>NUCLEOTIDE SEQUENCE [LARGE SCALE GENOMIC DNA]</scope>
</reference>
<comment type="caution">
    <text evidence="3">The sequence shown here is derived from an EMBL/GenBank/DDBJ whole genome shotgun (WGS) entry which is preliminary data.</text>
</comment>
<feature type="domain" description="2Fe-2S ferredoxin-type" evidence="1">
    <location>
        <begin position="3"/>
        <end position="93"/>
    </location>
</feature>
<feature type="domain" description="FAD-binding FR-type" evidence="2">
    <location>
        <begin position="100"/>
        <end position="200"/>
    </location>
</feature>
<proteinExistence type="predicted"/>
<dbReference type="EMBL" id="MFSU01000026">
    <property type="protein sequence ID" value="OGI48514.1"/>
    <property type="molecule type" value="Genomic_DNA"/>
</dbReference>
<dbReference type="PROSITE" id="PS00197">
    <property type="entry name" value="2FE2S_FER_1"/>
    <property type="match status" value="1"/>
</dbReference>
<dbReference type="Pfam" id="PF00111">
    <property type="entry name" value="Fer2"/>
    <property type="match status" value="1"/>
</dbReference>
<evidence type="ECO:0000313" key="4">
    <source>
        <dbReference type="Proteomes" id="UP000178885"/>
    </source>
</evidence>
<protein>
    <submittedName>
        <fullName evidence="3">CDP-6-deoxy-delta-3,4-glucoseen reductase</fullName>
    </submittedName>
</protein>
<dbReference type="Gene3D" id="2.40.30.10">
    <property type="entry name" value="Translation factors"/>
    <property type="match status" value="1"/>
</dbReference>
<dbReference type="PROSITE" id="PS51384">
    <property type="entry name" value="FAD_FR"/>
    <property type="match status" value="1"/>
</dbReference>
<dbReference type="Proteomes" id="UP000178885">
    <property type="component" value="Unassembled WGS sequence"/>
</dbReference>
<dbReference type="CDD" id="cd00207">
    <property type="entry name" value="fer2"/>
    <property type="match status" value="1"/>
</dbReference>
<dbReference type="InterPro" id="IPR017927">
    <property type="entry name" value="FAD-bd_FR_type"/>
</dbReference>
<evidence type="ECO:0000259" key="1">
    <source>
        <dbReference type="PROSITE" id="PS51085"/>
    </source>
</evidence>
<dbReference type="PANTHER" id="PTHR47354:SF5">
    <property type="entry name" value="PROTEIN RFBI"/>
    <property type="match status" value="1"/>
</dbReference>
<dbReference type="InterPro" id="IPR017938">
    <property type="entry name" value="Riboflavin_synthase-like_b-brl"/>
</dbReference>
<dbReference type="InterPro" id="IPR036010">
    <property type="entry name" value="2Fe-2S_ferredoxin-like_sf"/>
</dbReference>
<dbReference type="InterPro" id="IPR001041">
    <property type="entry name" value="2Fe-2S_ferredoxin-type"/>
</dbReference>
<dbReference type="GO" id="GO:0016491">
    <property type="term" value="F:oxidoreductase activity"/>
    <property type="evidence" value="ECO:0007669"/>
    <property type="project" value="InterPro"/>
</dbReference>
<dbReference type="InterPro" id="IPR012675">
    <property type="entry name" value="Beta-grasp_dom_sf"/>
</dbReference>
<dbReference type="Pfam" id="PF00970">
    <property type="entry name" value="FAD_binding_6"/>
    <property type="match status" value="1"/>
</dbReference>
<accession>A0A1F6TTR9</accession>